<keyword evidence="3" id="KW-1185">Reference proteome</keyword>
<dbReference type="PANTHER" id="PTHR13742:SF17">
    <property type="entry name" value="RE32990P-RELATED"/>
    <property type="match status" value="1"/>
</dbReference>
<dbReference type="EMBL" id="JARKIK010000043">
    <property type="protein sequence ID" value="KAK8737180.1"/>
    <property type="molecule type" value="Genomic_DNA"/>
</dbReference>
<dbReference type="GO" id="GO:0030154">
    <property type="term" value="P:cell differentiation"/>
    <property type="evidence" value="ECO:0007669"/>
    <property type="project" value="TreeGrafter"/>
</dbReference>
<dbReference type="Proteomes" id="UP001445076">
    <property type="component" value="Unassembled WGS sequence"/>
</dbReference>
<dbReference type="Gene3D" id="1.10.472.10">
    <property type="entry name" value="Cyclin-like"/>
    <property type="match status" value="1"/>
</dbReference>
<evidence type="ECO:0000313" key="2">
    <source>
        <dbReference type="EMBL" id="KAK8737180.1"/>
    </source>
</evidence>
<dbReference type="GO" id="GO:0000977">
    <property type="term" value="F:RNA polymerase II transcription regulatory region sequence-specific DNA binding"/>
    <property type="evidence" value="ECO:0007669"/>
    <property type="project" value="TreeGrafter"/>
</dbReference>
<protein>
    <submittedName>
        <fullName evidence="2">Uncharacterized protein</fullName>
    </submittedName>
</protein>
<feature type="compositionally biased region" description="Polar residues" evidence="1">
    <location>
        <begin position="171"/>
        <end position="188"/>
    </location>
</feature>
<dbReference type="InterPro" id="IPR028309">
    <property type="entry name" value="RB_fam"/>
</dbReference>
<reference evidence="2 3" key="1">
    <citation type="journal article" date="2024" name="BMC Genomics">
        <title>Genome assembly of redclaw crayfish (Cherax quadricarinatus) provides insights into its immune adaptation and hypoxia tolerance.</title>
        <authorList>
            <person name="Liu Z."/>
            <person name="Zheng J."/>
            <person name="Li H."/>
            <person name="Fang K."/>
            <person name="Wang S."/>
            <person name="He J."/>
            <person name="Zhou D."/>
            <person name="Weng S."/>
            <person name="Chi M."/>
            <person name="Gu Z."/>
            <person name="He J."/>
            <person name="Li F."/>
            <person name="Wang M."/>
        </authorList>
    </citation>
    <scope>NUCLEOTIDE SEQUENCE [LARGE SCALE GENOMIC DNA]</scope>
    <source>
        <strain evidence="2">ZL_2023a</strain>
    </source>
</reference>
<dbReference type="AlphaFoldDB" id="A0AAW0X1Y6"/>
<dbReference type="PANTHER" id="PTHR13742">
    <property type="entry name" value="RETINOBLASTOMA-ASSOCIATED PROTEIN RB -RELATED"/>
    <property type="match status" value="1"/>
</dbReference>
<name>A0AAW0X1Y6_CHEQU</name>
<organism evidence="2 3">
    <name type="scientific">Cherax quadricarinatus</name>
    <name type="common">Australian red claw crayfish</name>
    <dbReference type="NCBI Taxonomy" id="27406"/>
    <lineage>
        <taxon>Eukaryota</taxon>
        <taxon>Metazoa</taxon>
        <taxon>Ecdysozoa</taxon>
        <taxon>Arthropoda</taxon>
        <taxon>Crustacea</taxon>
        <taxon>Multicrustacea</taxon>
        <taxon>Malacostraca</taxon>
        <taxon>Eumalacostraca</taxon>
        <taxon>Eucarida</taxon>
        <taxon>Decapoda</taxon>
        <taxon>Pleocyemata</taxon>
        <taxon>Astacidea</taxon>
        <taxon>Parastacoidea</taxon>
        <taxon>Parastacidae</taxon>
        <taxon>Cherax</taxon>
    </lineage>
</organism>
<comment type="caution">
    <text evidence="2">The sequence shown here is derived from an EMBL/GenBank/DDBJ whole genome shotgun (WGS) entry which is preliminary data.</text>
</comment>
<accession>A0AAW0X1Y6</accession>
<sequence length="188" mass="20546">MTGTSTSFDSEERGDLISFYNQVYVQQMKAFAFKFRAAQEGELPPLSPLPVVRHTPVSPRRRISSNHSVFINTLSPVKGSTAMSPRKPLPYYFNRSPAKDLRVINTMLKRKGVGVKCLLGDADLGGSDVKRPLLSMTKRIQGVLGDRLSATPTLDLKDSAAPQTAPALPQNGHSTEPVSEDYNTADQS</sequence>
<dbReference type="GO" id="GO:0005667">
    <property type="term" value="C:transcription regulator complex"/>
    <property type="evidence" value="ECO:0007669"/>
    <property type="project" value="TreeGrafter"/>
</dbReference>
<evidence type="ECO:0000313" key="3">
    <source>
        <dbReference type="Proteomes" id="UP001445076"/>
    </source>
</evidence>
<evidence type="ECO:0000256" key="1">
    <source>
        <dbReference type="SAM" id="MobiDB-lite"/>
    </source>
</evidence>
<proteinExistence type="predicted"/>
<feature type="region of interest" description="Disordered" evidence="1">
    <location>
        <begin position="154"/>
        <end position="188"/>
    </location>
</feature>
<dbReference type="GO" id="GO:0000785">
    <property type="term" value="C:chromatin"/>
    <property type="evidence" value="ECO:0007669"/>
    <property type="project" value="TreeGrafter"/>
</dbReference>
<dbReference type="GO" id="GO:0006357">
    <property type="term" value="P:regulation of transcription by RNA polymerase II"/>
    <property type="evidence" value="ECO:0007669"/>
    <property type="project" value="InterPro"/>
</dbReference>
<dbReference type="GO" id="GO:2000134">
    <property type="term" value="P:negative regulation of G1/S transition of mitotic cell cycle"/>
    <property type="evidence" value="ECO:0007669"/>
    <property type="project" value="TreeGrafter"/>
</dbReference>
<gene>
    <name evidence="2" type="ORF">OTU49_004828</name>
</gene>